<comment type="caution">
    <text evidence="2">The sequence shown here is derived from an EMBL/GenBank/DDBJ whole genome shotgun (WGS) entry which is preliminary data.</text>
</comment>
<dbReference type="Gene3D" id="3.40.50.1820">
    <property type="entry name" value="alpha/beta hydrolase"/>
    <property type="match status" value="1"/>
</dbReference>
<name>A0ABW4CZE5_9LACO</name>
<protein>
    <submittedName>
        <fullName evidence="2">Alpha/beta hydrolase</fullName>
    </submittedName>
</protein>
<evidence type="ECO:0000313" key="2">
    <source>
        <dbReference type="EMBL" id="MFD1441783.1"/>
    </source>
</evidence>
<keyword evidence="2" id="KW-0378">Hydrolase</keyword>
<dbReference type="InterPro" id="IPR029059">
    <property type="entry name" value="AB_hydrolase_5"/>
</dbReference>
<dbReference type="Pfam" id="PF12695">
    <property type="entry name" value="Abhydrolase_5"/>
    <property type="match status" value="1"/>
</dbReference>
<dbReference type="Proteomes" id="UP001597212">
    <property type="component" value="Unassembled WGS sequence"/>
</dbReference>
<dbReference type="SUPFAM" id="SSF53474">
    <property type="entry name" value="alpha/beta-Hydrolases"/>
    <property type="match status" value="1"/>
</dbReference>
<feature type="domain" description="Alpha/beta hydrolase fold-5" evidence="1">
    <location>
        <begin position="63"/>
        <end position="224"/>
    </location>
</feature>
<organism evidence="2 3">
    <name type="scientific">Lacticaseibacillus hegangensis</name>
    <dbReference type="NCBI Taxonomy" id="2486010"/>
    <lineage>
        <taxon>Bacteria</taxon>
        <taxon>Bacillati</taxon>
        <taxon>Bacillota</taxon>
        <taxon>Bacilli</taxon>
        <taxon>Lactobacillales</taxon>
        <taxon>Lactobacillaceae</taxon>
        <taxon>Lacticaseibacillus</taxon>
    </lineage>
</organism>
<dbReference type="InterPro" id="IPR029058">
    <property type="entry name" value="AB_hydrolase_fold"/>
</dbReference>
<dbReference type="RefSeq" id="WP_225419356.1">
    <property type="nucleotide sequence ID" value="NZ_JBHTOK010000075.1"/>
</dbReference>
<keyword evidence="3" id="KW-1185">Reference proteome</keyword>
<reference evidence="3" key="1">
    <citation type="journal article" date="2019" name="Int. J. Syst. Evol. Microbiol.">
        <title>The Global Catalogue of Microorganisms (GCM) 10K type strain sequencing project: providing services to taxonomists for standard genome sequencing and annotation.</title>
        <authorList>
            <consortium name="The Broad Institute Genomics Platform"/>
            <consortium name="The Broad Institute Genome Sequencing Center for Infectious Disease"/>
            <person name="Wu L."/>
            <person name="Ma J."/>
        </authorList>
    </citation>
    <scope>NUCLEOTIDE SEQUENCE [LARGE SCALE GENOMIC DNA]</scope>
    <source>
        <strain evidence="3">CCM 8912</strain>
    </source>
</reference>
<dbReference type="GO" id="GO:0016787">
    <property type="term" value="F:hydrolase activity"/>
    <property type="evidence" value="ECO:0007669"/>
    <property type="project" value="UniProtKB-KW"/>
</dbReference>
<sequence>MKRRTKIWLGVLIGLVLLVGVGWGALEATMHQPSPAAARAARSAVKTDYGLAFKAKHPAGAGVLFYPGALVAPASYSIWAKRLAASGTSVYIVRFPLNLAVLRGSQADRVLAETTGPVVIGGHSLGGVMAARYAKAHQTKRLAGVFFLASYADQKGRLTKRGLPVLAVTADHDQVLNWSAYRKAKTNLPQATQYVELVGNHAGFGSYGKQRGDGQSPVSDGAQQRAVAQTLRRWLKTQVNR</sequence>
<accession>A0ABW4CZE5</accession>
<gene>
    <name evidence="2" type="ORF">ACFQ5K_10385</name>
</gene>
<evidence type="ECO:0000313" key="3">
    <source>
        <dbReference type="Proteomes" id="UP001597212"/>
    </source>
</evidence>
<proteinExistence type="predicted"/>
<evidence type="ECO:0000259" key="1">
    <source>
        <dbReference type="Pfam" id="PF12695"/>
    </source>
</evidence>
<dbReference type="EMBL" id="JBHTOK010000075">
    <property type="protein sequence ID" value="MFD1441783.1"/>
    <property type="molecule type" value="Genomic_DNA"/>
</dbReference>